<feature type="region of interest" description="Disordered" evidence="1">
    <location>
        <begin position="1"/>
        <end position="47"/>
    </location>
</feature>
<proteinExistence type="predicted"/>
<evidence type="ECO:0000313" key="2">
    <source>
        <dbReference type="EMBL" id="KAG0139046.1"/>
    </source>
</evidence>
<evidence type="ECO:0000256" key="1">
    <source>
        <dbReference type="SAM" id="MobiDB-lite"/>
    </source>
</evidence>
<feature type="compositionally biased region" description="Gly residues" evidence="1">
    <location>
        <begin position="1"/>
        <end position="12"/>
    </location>
</feature>
<accession>A0A9P6N4V0</accession>
<reference evidence="2" key="1">
    <citation type="submission" date="2013-11" db="EMBL/GenBank/DDBJ databases">
        <title>Genome sequence of the fusiform rust pathogen reveals effectors for host alternation and coevolution with pine.</title>
        <authorList>
            <consortium name="DOE Joint Genome Institute"/>
            <person name="Smith K."/>
            <person name="Pendleton A."/>
            <person name="Kubisiak T."/>
            <person name="Anderson C."/>
            <person name="Salamov A."/>
            <person name="Aerts A."/>
            <person name="Riley R."/>
            <person name="Clum A."/>
            <person name="Lindquist E."/>
            <person name="Ence D."/>
            <person name="Campbell M."/>
            <person name="Kronenberg Z."/>
            <person name="Feau N."/>
            <person name="Dhillon B."/>
            <person name="Hamelin R."/>
            <person name="Burleigh J."/>
            <person name="Smith J."/>
            <person name="Yandell M."/>
            <person name="Nelson C."/>
            <person name="Grigoriev I."/>
            <person name="Davis J."/>
        </authorList>
    </citation>
    <scope>NUCLEOTIDE SEQUENCE</scope>
    <source>
        <strain evidence="2">G11</strain>
    </source>
</reference>
<sequence length="63" mass="6408">MVLGSDGTGGSPGAILSATLFGPASGSNELSGRSAESSAKVFRTSSEGRDAEKLLRRNRLPIS</sequence>
<comment type="caution">
    <text evidence="2">The sequence shown here is derived from an EMBL/GenBank/DDBJ whole genome shotgun (WGS) entry which is preliminary data.</text>
</comment>
<feature type="compositionally biased region" description="Polar residues" evidence="1">
    <location>
        <begin position="25"/>
        <end position="37"/>
    </location>
</feature>
<protein>
    <submittedName>
        <fullName evidence="2">Uncharacterized protein</fullName>
    </submittedName>
</protein>
<name>A0A9P6N4V0_9BASI</name>
<gene>
    <name evidence="2" type="ORF">CROQUDRAFT_111774</name>
</gene>
<dbReference type="AlphaFoldDB" id="A0A9P6N4V0"/>
<organism evidence="2 3">
    <name type="scientific">Cronartium quercuum f. sp. fusiforme G11</name>
    <dbReference type="NCBI Taxonomy" id="708437"/>
    <lineage>
        <taxon>Eukaryota</taxon>
        <taxon>Fungi</taxon>
        <taxon>Dikarya</taxon>
        <taxon>Basidiomycota</taxon>
        <taxon>Pucciniomycotina</taxon>
        <taxon>Pucciniomycetes</taxon>
        <taxon>Pucciniales</taxon>
        <taxon>Coleosporiaceae</taxon>
        <taxon>Cronartium</taxon>
    </lineage>
</organism>
<dbReference type="EMBL" id="MU167878">
    <property type="protein sequence ID" value="KAG0139046.1"/>
    <property type="molecule type" value="Genomic_DNA"/>
</dbReference>
<keyword evidence="3" id="KW-1185">Reference proteome</keyword>
<evidence type="ECO:0000313" key="3">
    <source>
        <dbReference type="Proteomes" id="UP000886653"/>
    </source>
</evidence>
<dbReference type="Proteomes" id="UP000886653">
    <property type="component" value="Unassembled WGS sequence"/>
</dbReference>